<dbReference type="PROSITE" id="PS00455">
    <property type="entry name" value="AMP_BINDING"/>
    <property type="match status" value="1"/>
</dbReference>
<keyword evidence="5" id="KW-1185">Reference proteome</keyword>
<dbReference type="GO" id="GO:0016020">
    <property type="term" value="C:membrane"/>
    <property type="evidence" value="ECO:0007669"/>
    <property type="project" value="TreeGrafter"/>
</dbReference>
<evidence type="ECO:0000256" key="2">
    <source>
        <dbReference type="ARBA" id="ARBA00022840"/>
    </source>
</evidence>
<protein>
    <recommendedName>
        <fullName evidence="3">AMP-dependent synthetase/ligase domain-containing protein</fullName>
    </recommendedName>
</protein>
<dbReference type="Proteomes" id="UP000326757">
    <property type="component" value="Unassembled WGS sequence"/>
</dbReference>
<dbReference type="InterPro" id="IPR000873">
    <property type="entry name" value="AMP-dep_synth/lig_dom"/>
</dbReference>
<dbReference type="SUPFAM" id="SSF56801">
    <property type="entry name" value="Acetyl-CoA synthetase-like"/>
    <property type="match status" value="1"/>
</dbReference>
<accession>A0A5N6KIU3</accession>
<dbReference type="GO" id="GO:0004467">
    <property type="term" value="F:long-chain fatty acid-CoA ligase activity"/>
    <property type="evidence" value="ECO:0007669"/>
    <property type="project" value="TreeGrafter"/>
</dbReference>
<dbReference type="OrthoDB" id="1700726at2759"/>
<dbReference type="PANTHER" id="PTHR43272">
    <property type="entry name" value="LONG-CHAIN-FATTY-ACID--COA LIGASE"/>
    <property type="match status" value="1"/>
</dbReference>
<feature type="domain" description="AMP-dependent synthetase/ligase" evidence="3">
    <location>
        <begin position="80"/>
        <end position="518"/>
    </location>
</feature>
<evidence type="ECO:0000256" key="1">
    <source>
        <dbReference type="ARBA" id="ARBA00022741"/>
    </source>
</evidence>
<dbReference type="AlphaFoldDB" id="A0A5N6KIU3"/>
<evidence type="ECO:0000313" key="5">
    <source>
        <dbReference type="Proteomes" id="UP000326757"/>
    </source>
</evidence>
<proteinExistence type="predicted"/>
<gene>
    <name evidence="4" type="ORF">EYC80_005088</name>
</gene>
<evidence type="ECO:0000313" key="4">
    <source>
        <dbReference type="EMBL" id="KAB8303703.1"/>
    </source>
</evidence>
<keyword evidence="1" id="KW-0547">Nucleotide-binding</keyword>
<dbReference type="InterPro" id="IPR020845">
    <property type="entry name" value="AMP-binding_CS"/>
</dbReference>
<dbReference type="InterPro" id="IPR042099">
    <property type="entry name" value="ANL_N_sf"/>
</dbReference>
<dbReference type="GO" id="GO:0005783">
    <property type="term" value="C:endoplasmic reticulum"/>
    <property type="evidence" value="ECO:0007669"/>
    <property type="project" value="TreeGrafter"/>
</dbReference>
<sequence length="754" mass="84413">MPRISFQYKLLDNSQRIFYHLFPYIDSQDSRYIQWRQYAREGRSGVYRHYKFVDKPLLQTIDTECLTSHDFFEKASRMRPNARCLGHRPWDPATKTHGNYQWTTYAETAERRKNFGVGLVELHKRAGVTDNKYGVGLWCQNRPEWQIVDLGAMSQSLFTVSIYDTLGPDTTEYIINHATLACVCTSLPHIPTLLKLAPRIPTLKLIICLDPLDEGERPGNSKGSILNALAAEAGITVHYIGDVEAIGAASPNSPMNPPRPEDIITINYTSGTTGNPKGVVLTHANAVAATSISRVVSDPLPNDIICSYLPLAHIYQRLAEHGCFAVGSAIGYFRGDILGLVDDLKLLRPTSFNSVPRLYNRFGSAIKAATIDAPGVKGTIGRHIINTKLASMKLPPGQATNKHALYDRIWTPKLASAFGLQRARGMVSGSAPIDPGLHQFLRAAFGSRFIQGYGLTETYAHGLVQYDDDYSTGNCGGVSASMEVCLESVPDMEYLVTDTPNPRGEILLRGTALFREYYRNEAETSKAVDSDGWFHTGDIGEVDSLGRFKIIDRRKNVLKLAQGEYISPERIENVYLANCSLLAQAYVHGDSTQAFLVAIFGVDPVQFAPWVSKILGREIKSDDVESIKEAGQDKRVRMQLVKVLEGVGRKSKFNSYEKVKNVHLEIEPFTIDNELLTPTLKLKRPQTAKKYRAHIDRIRSSGERATRALRGALRGVFRVHIVNVIQTSNKQVWATVYFHHRHALFYRHMEFRVL</sequence>
<keyword evidence="2" id="KW-0067">ATP-binding</keyword>
<reference evidence="4 5" key="1">
    <citation type="submission" date="2019-06" db="EMBL/GenBank/DDBJ databases">
        <title>Genome Sequence of the Brown Rot Fungal Pathogen Monilinia laxa.</title>
        <authorList>
            <person name="De Miccolis Angelini R.M."/>
            <person name="Landi L."/>
            <person name="Abate D."/>
            <person name="Pollastro S."/>
            <person name="Romanazzi G."/>
            <person name="Faretra F."/>
        </authorList>
    </citation>
    <scope>NUCLEOTIDE SEQUENCE [LARGE SCALE GENOMIC DNA]</scope>
    <source>
        <strain evidence="4 5">Mlax316</strain>
    </source>
</reference>
<dbReference type="EMBL" id="VIGI01000002">
    <property type="protein sequence ID" value="KAB8303703.1"/>
    <property type="molecule type" value="Genomic_DNA"/>
</dbReference>
<dbReference type="PANTHER" id="PTHR43272:SF33">
    <property type="entry name" value="AMP-BINDING DOMAIN-CONTAINING PROTEIN-RELATED"/>
    <property type="match status" value="1"/>
</dbReference>
<name>A0A5N6KIU3_MONLA</name>
<comment type="caution">
    <text evidence="4">The sequence shown here is derived from an EMBL/GenBank/DDBJ whole genome shotgun (WGS) entry which is preliminary data.</text>
</comment>
<evidence type="ECO:0000259" key="3">
    <source>
        <dbReference type="Pfam" id="PF00501"/>
    </source>
</evidence>
<organism evidence="4 5">
    <name type="scientific">Monilinia laxa</name>
    <name type="common">Brown rot fungus</name>
    <name type="synonym">Sclerotinia laxa</name>
    <dbReference type="NCBI Taxonomy" id="61186"/>
    <lineage>
        <taxon>Eukaryota</taxon>
        <taxon>Fungi</taxon>
        <taxon>Dikarya</taxon>
        <taxon>Ascomycota</taxon>
        <taxon>Pezizomycotina</taxon>
        <taxon>Leotiomycetes</taxon>
        <taxon>Helotiales</taxon>
        <taxon>Sclerotiniaceae</taxon>
        <taxon>Monilinia</taxon>
    </lineage>
</organism>
<dbReference type="Pfam" id="PF00501">
    <property type="entry name" value="AMP-binding"/>
    <property type="match status" value="1"/>
</dbReference>
<dbReference type="Gene3D" id="3.40.50.12780">
    <property type="entry name" value="N-terminal domain of ligase-like"/>
    <property type="match status" value="1"/>
</dbReference>
<dbReference type="GO" id="GO:0005524">
    <property type="term" value="F:ATP binding"/>
    <property type="evidence" value="ECO:0007669"/>
    <property type="project" value="UniProtKB-KW"/>
</dbReference>